<evidence type="ECO:0000256" key="1">
    <source>
        <dbReference type="PROSITE-ProRule" id="PRU00339"/>
    </source>
</evidence>
<keyword evidence="1" id="KW-0802">TPR repeat</keyword>
<evidence type="ECO:0000313" key="3">
    <source>
        <dbReference type="Proteomes" id="UP000238882"/>
    </source>
</evidence>
<protein>
    <recommendedName>
        <fullName evidence="4">Tetratricopeptide repeat protein</fullName>
    </recommendedName>
</protein>
<dbReference type="Pfam" id="PF14559">
    <property type="entry name" value="TPR_19"/>
    <property type="match status" value="1"/>
</dbReference>
<dbReference type="PROSITE" id="PS50005">
    <property type="entry name" value="TPR"/>
    <property type="match status" value="2"/>
</dbReference>
<accession>A0A2S7WNS2</accession>
<dbReference type="EMBL" id="MSCN01000001">
    <property type="protein sequence ID" value="PQJ78921.1"/>
    <property type="molecule type" value="Genomic_DNA"/>
</dbReference>
<dbReference type="OrthoDB" id="1149028at2"/>
<feature type="repeat" description="TPR" evidence="1">
    <location>
        <begin position="289"/>
        <end position="322"/>
    </location>
</feature>
<proteinExistence type="predicted"/>
<dbReference type="Proteomes" id="UP000238882">
    <property type="component" value="Unassembled WGS sequence"/>
</dbReference>
<dbReference type="Pfam" id="PF00515">
    <property type="entry name" value="TPR_1"/>
    <property type="match status" value="1"/>
</dbReference>
<organism evidence="2 3">
    <name type="scientific">Polaribacter porphyrae</name>
    <dbReference type="NCBI Taxonomy" id="1137780"/>
    <lineage>
        <taxon>Bacteria</taxon>
        <taxon>Pseudomonadati</taxon>
        <taxon>Bacteroidota</taxon>
        <taxon>Flavobacteriia</taxon>
        <taxon>Flavobacteriales</taxon>
        <taxon>Flavobacteriaceae</taxon>
    </lineage>
</organism>
<dbReference type="GO" id="GO:0051301">
    <property type="term" value="P:cell division"/>
    <property type="evidence" value="ECO:0007669"/>
    <property type="project" value="TreeGrafter"/>
</dbReference>
<evidence type="ECO:0008006" key="4">
    <source>
        <dbReference type="Google" id="ProtNLM"/>
    </source>
</evidence>
<dbReference type="PANTHER" id="PTHR12558:SF50">
    <property type="entry name" value="ASSEMBLY CHAPERONE OF RPL4-RELATED"/>
    <property type="match status" value="1"/>
</dbReference>
<dbReference type="SMART" id="SM00028">
    <property type="entry name" value="TPR"/>
    <property type="match status" value="5"/>
</dbReference>
<dbReference type="PROSITE" id="PS50293">
    <property type="entry name" value="TPR_REGION"/>
    <property type="match status" value="1"/>
</dbReference>
<evidence type="ECO:0000313" key="2">
    <source>
        <dbReference type="EMBL" id="PQJ78921.1"/>
    </source>
</evidence>
<keyword evidence="3" id="KW-1185">Reference proteome</keyword>
<dbReference type="AlphaFoldDB" id="A0A2S7WNS2"/>
<dbReference type="PANTHER" id="PTHR12558">
    <property type="entry name" value="CELL DIVISION CYCLE 16,23,27"/>
    <property type="match status" value="1"/>
</dbReference>
<dbReference type="Gene3D" id="1.25.40.10">
    <property type="entry name" value="Tetratricopeptide repeat domain"/>
    <property type="match status" value="3"/>
</dbReference>
<dbReference type="InterPro" id="IPR011990">
    <property type="entry name" value="TPR-like_helical_dom_sf"/>
</dbReference>
<dbReference type="RefSeq" id="WP_105015518.1">
    <property type="nucleotide sequence ID" value="NZ_MSCN01000001.1"/>
</dbReference>
<dbReference type="InterPro" id="IPR019734">
    <property type="entry name" value="TPR_rpt"/>
</dbReference>
<dbReference type="SUPFAM" id="SSF48452">
    <property type="entry name" value="TPR-like"/>
    <property type="match status" value="2"/>
</dbReference>
<sequence length="414" mass="47293">MKKQIITISLGLMSIGLFAQKSELKTVEKALKKNDFSTAISTIKSLDAMEANMEPKYKAKYYFLKGKAYSKSDLKTAADAFNKLFSYEKEIGKSKYTKDAQPMLNQVIQDVSNKAINQYNAKNYKEATENFYLTYKLSPVDTSFLFNAATSAFISKDYETSLKFYKELQDIGYSGITTQYFAVIKDSGKKENVGSLSNQKTYVRLGTHINPTTETTESKQGDIVKNIGYNLINLGKTDEAIVAIQEARKSNPKDIDLLLNEAQLYIKLEKMDKFGELMQEAIKLDPNNPTLFFNLGVVNQNEKKKDEAIKYYKKAIELKPDYTDAYMNLAIAILSEEQSIVEEMNKNLSNFKKYDELEKKQKDLYKEALPYLEKADSLGRSYDTVKSLLNIYDVLEMTEKANALRPVYKKLRNQ</sequence>
<reference evidence="2 3" key="1">
    <citation type="submission" date="2016-12" db="EMBL/GenBank/DDBJ databases">
        <title>Trade-off between light-utilization and light-protection in marine flavobacteria.</title>
        <authorList>
            <person name="Kumagai Y."/>
            <person name="Yoshizawa S."/>
            <person name="Kogure K."/>
            <person name="Iwasaki W."/>
        </authorList>
    </citation>
    <scope>NUCLEOTIDE SEQUENCE [LARGE SCALE GENOMIC DNA]</scope>
    <source>
        <strain evidence="2 3">NBRC 108759</strain>
    </source>
</reference>
<comment type="caution">
    <text evidence="2">The sequence shown here is derived from an EMBL/GenBank/DDBJ whole genome shotgun (WGS) entry which is preliminary data.</text>
</comment>
<gene>
    <name evidence="2" type="ORF">BTO18_06890</name>
</gene>
<name>A0A2S7WNS2_9FLAO</name>
<feature type="repeat" description="TPR" evidence="1">
    <location>
        <begin position="255"/>
        <end position="288"/>
    </location>
</feature>